<evidence type="ECO:0000259" key="16">
    <source>
        <dbReference type="SMART" id="SM00904"/>
    </source>
</evidence>
<evidence type="ECO:0000256" key="14">
    <source>
        <dbReference type="ARBA" id="ARBA00049494"/>
    </source>
</evidence>
<dbReference type="InterPro" id="IPR023465">
    <property type="entry name" value="Riboflavin_kinase_dom_sf"/>
</dbReference>
<dbReference type="EC" id="2.7.7.2" evidence="15"/>
<evidence type="ECO:0000256" key="15">
    <source>
        <dbReference type="PIRNR" id="PIRNR004491"/>
    </source>
</evidence>
<dbReference type="RefSeq" id="WP_377715907.1">
    <property type="nucleotide sequence ID" value="NZ_JBHTJM010000009.1"/>
</dbReference>
<comment type="catalytic activity">
    <reaction evidence="14 15">
        <text>FMN + ATP + H(+) = FAD + diphosphate</text>
        <dbReference type="Rhea" id="RHEA:17237"/>
        <dbReference type="ChEBI" id="CHEBI:15378"/>
        <dbReference type="ChEBI" id="CHEBI:30616"/>
        <dbReference type="ChEBI" id="CHEBI:33019"/>
        <dbReference type="ChEBI" id="CHEBI:57692"/>
        <dbReference type="ChEBI" id="CHEBI:58210"/>
        <dbReference type="EC" id="2.7.7.2"/>
    </reaction>
</comment>
<evidence type="ECO:0000256" key="4">
    <source>
        <dbReference type="ARBA" id="ARBA00022630"/>
    </source>
</evidence>
<dbReference type="Gene3D" id="3.40.50.620">
    <property type="entry name" value="HUPs"/>
    <property type="match status" value="1"/>
</dbReference>
<name>A0ABW3I3L8_9FLAO</name>
<dbReference type="GO" id="GO:0008531">
    <property type="term" value="F:riboflavin kinase activity"/>
    <property type="evidence" value="ECO:0007669"/>
    <property type="project" value="UniProtKB-EC"/>
</dbReference>
<dbReference type="SUPFAM" id="SSF82114">
    <property type="entry name" value="Riboflavin kinase-like"/>
    <property type="match status" value="1"/>
</dbReference>
<sequence>MNTFYSISEFKSKKPTVLTIGTFDGMHIGHQKILDKVFKVAADKKLASLVLTFFPHPRMVLQKESDIKLIHTIDERKAILEESGLESLIIHPFSKEFSRLTATEFVRDILVKKLNIKHIIIGYDHRFGRNRTANIEDLKDFGELYGFTVEEISVQDINEVAVSSTKIRKAINEGDLMTANKYLGSQFELNGVITRGKGIGKTINFPTANIQIKEDYKIIPKNGVYIARALINGKELRGMMNIGSNPTVNGETNSIEIHLFDFNEDVYNKEISVKVLKRIRDEQKFDSIAFLQNQLVKDQQEAINYFNKNE</sequence>
<evidence type="ECO:0000256" key="2">
    <source>
        <dbReference type="ARBA" id="ARBA00004726"/>
    </source>
</evidence>
<evidence type="ECO:0000256" key="12">
    <source>
        <dbReference type="ARBA" id="ARBA00023268"/>
    </source>
</evidence>
<dbReference type="EC" id="2.7.1.26" evidence="15"/>
<dbReference type="PANTHER" id="PTHR22749:SF6">
    <property type="entry name" value="RIBOFLAVIN KINASE"/>
    <property type="match status" value="1"/>
</dbReference>
<evidence type="ECO:0000256" key="5">
    <source>
        <dbReference type="ARBA" id="ARBA00022643"/>
    </source>
</evidence>
<evidence type="ECO:0000256" key="9">
    <source>
        <dbReference type="ARBA" id="ARBA00022777"/>
    </source>
</evidence>
<keyword evidence="5 15" id="KW-0288">FMN</keyword>
<proteinExistence type="inferred from homology"/>
<keyword evidence="7 15" id="KW-0548">Nucleotidyltransferase</keyword>
<keyword evidence="11 15" id="KW-0067">ATP-binding</keyword>
<evidence type="ECO:0000256" key="10">
    <source>
        <dbReference type="ARBA" id="ARBA00022827"/>
    </source>
</evidence>
<evidence type="ECO:0000256" key="1">
    <source>
        <dbReference type="ARBA" id="ARBA00002121"/>
    </source>
</evidence>
<protein>
    <recommendedName>
        <fullName evidence="15">Riboflavin biosynthesis protein</fullName>
    </recommendedName>
    <domain>
        <recommendedName>
            <fullName evidence="15">Riboflavin kinase</fullName>
            <ecNumber evidence="15">2.7.1.26</ecNumber>
        </recommendedName>
        <alternativeName>
            <fullName evidence="15">Flavokinase</fullName>
        </alternativeName>
    </domain>
    <domain>
        <recommendedName>
            <fullName evidence="15">FMN adenylyltransferase</fullName>
            <ecNumber evidence="15">2.7.7.2</ecNumber>
        </recommendedName>
        <alternativeName>
            <fullName evidence="15">FAD pyrophosphorylase</fullName>
        </alternativeName>
        <alternativeName>
            <fullName evidence="15">FAD synthase</fullName>
        </alternativeName>
    </domain>
</protein>
<dbReference type="InterPro" id="IPR002606">
    <property type="entry name" value="Riboflavin_kinase_bac"/>
</dbReference>
<organism evidence="17 18">
    <name type="scientific">Pseudofulvibacter geojedonensis</name>
    <dbReference type="NCBI Taxonomy" id="1123758"/>
    <lineage>
        <taxon>Bacteria</taxon>
        <taxon>Pseudomonadati</taxon>
        <taxon>Bacteroidota</taxon>
        <taxon>Flavobacteriia</taxon>
        <taxon>Flavobacteriales</taxon>
        <taxon>Flavobacteriaceae</taxon>
        <taxon>Pseudofulvibacter</taxon>
    </lineage>
</organism>
<dbReference type="Pfam" id="PF01687">
    <property type="entry name" value="Flavokinase"/>
    <property type="match status" value="1"/>
</dbReference>
<dbReference type="NCBIfam" id="NF004160">
    <property type="entry name" value="PRK05627.1-3"/>
    <property type="match status" value="1"/>
</dbReference>
<dbReference type="SMART" id="SM00904">
    <property type="entry name" value="Flavokinase"/>
    <property type="match status" value="1"/>
</dbReference>
<dbReference type="Gene3D" id="2.40.30.30">
    <property type="entry name" value="Riboflavin kinase-like"/>
    <property type="match status" value="1"/>
</dbReference>
<comment type="catalytic activity">
    <reaction evidence="13 15">
        <text>riboflavin + ATP = FMN + ADP + H(+)</text>
        <dbReference type="Rhea" id="RHEA:14357"/>
        <dbReference type="ChEBI" id="CHEBI:15378"/>
        <dbReference type="ChEBI" id="CHEBI:30616"/>
        <dbReference type="ChEBI" id="CHEBI:57986"/>
        <dbReference type="ChEBI" id="CHEBI:58210"/>
        <dbReference type="ChEBI" id="CHEBI:456216"/>
        <dbReference type="EC" id="2.7.1.26"/>
    </reaction>
</comment>
<evidence type="ECO:0000313" key="18">
    <source>
        <dbReference type="Proteomes" id="UP001596997"/>
    </source>
</evidence>
<evidence type="ECO:0000256" key="13">
    <source>
        <dbReference type="ARBA" id="ARBA00047880"/>
    </source>
</evidence>
<evidence type="ECO:0000256" key="7">
    <source>
        <dbReference type="ARBA" id="ARBA00022695"/>
    </source>
</evidence>
<dbReference type="InterPro" id="IPR015864">
    <property type="entry name" value="FAD_synthase"/>
</dbReference>
<keyword evidence="6 15" id="KW-0808">Transferase</keyword>
<dbReference type="Proteomes" id="UP001596997">
    <property type="component" value="Unassembled WGS sequence"/>
</dbReference>
<dbReference type="SUPFAM" id="SSF52374">
    <property type="entry name" value="Nucleotidylyl transferase"/>
    <property type="match status" value="1"/>
</dbReference>
<dbReference type="GO" id="GO:0003919">
    <property type="term" value="F:FMN adenylyltransferase activity"/>
    <property type="evidence" value="ECO:0007669"/>
    <property type="project" value="UniProtKB-EC"/>
</dbReference>
<comment type="pathway">
    <text evidence="2 15">Cofactor biosynthesis; FAD biosynthesis; FAD from FMN: step 1/1.</text>
</comment>
<keyword evidence="4 15" id="KW-0285">Flavoprotein</keyword>
<comment type="function">
    <text evidence="1">Catalyzes the phosphorylation of riboflavin to FMN followed by the adenylation of FMN to FAD.</text>
</comment>
<dbReference type="InterPro" id="IPR014729">
    <property type="entry name" value="Rossmann-like_a/b/a_fold"/>
</dbReference>
<accession>A0ABW3I3L8</accession>
<evidence type="ECO:0000256" key="11">
    <source>
        <dbReference type="ARBA" id="ARBA00022840"/>
    </source>
</evidence>
<gene>
    <name evidence="17" type="ORF">ACFQ1O_10115</name>
</gene>
<feature type="domain" description="Riboflavin kinase" evidence="16">
    <location>
        <begin position="182"/>
        <end position="307"/>
    </location>
</feature>
<dbReference type="CDD" id="cd02064">
    <property type="entry name" value="FAD_synthetase_N"/>
    <property type="match status" value="1"/>
</dbReference>
<dbReference type="InterPro" id="IPR015865">
    <property type="entry name" value="Riboflavin_kinase_bac/euk"/>
</dbReference>
<dbReference type="PIRSF" id="PIRSF004491">
    <property type="entry name" value="FAD_Synth"/>
    <property type="match status" value="1"/>
</dbReference>
<evidence type="ECO:0000313" key="17">
    <source>
        <dbReference type="EMBL" id="MFD0964358.1"/>
    </source>
</evidence>
<comment type="caution">
    <text evidence="17">The sequence shown here is derived from an EMBL/GenBank/DDBJ whole genome shotgun (WGS) entry which is preliminary data.</text>
</comment>
<dbReference type="PANTHER" id="PTHR22749">
    <property type="entry name" value="RIBOFLAVIN KINASE/FMN ADENYLYLTRANSFERASE"/>
    <property type="match status" value="1"/>
</dbReference>
<keyword evidence="9 15" id="KW-0418">Kinase</keyword>
<dbReference type="NCBIfam" id="TIGR00083">
    <property type="entry name" value="ribF"/>
    <property type="match status" value="1"/>
</dbReference>
<keyword evidence="12" id="KW-0511">Multifunctional enzyme</keyword>
<reference evidence="18" key="1">
    <citation type="journal article" date="2019" name="Int. J. Syst. Evol. Microbiol.">
        <title>The Global Catalogue of Microorganisms (GCM) 10K type strain sequencing project: providing services to taxonomists for standard genome sequencing and annotation.</title>
        <authorList>
            <consortium name="The Broad Institute Genomics Platform"/>
            <consortium name="The Broad Institute Genome Sequencing Center for Infectious Disease"/>
            <person name="Wu L."/>
            <person name="Ma J."/>
        </authorList>
    </citation>
    <scope>NUCLEOTIDE SEQUENCE [LARGE SCALE GENOMIC DNA]</scope>
    <source>
        <strain evidence="18">CCUG 62114</strain>
    </source>
</reference>
<evidence type="ECO:0000256" key="6">
    <source>
        <dbReference type="ARBA" id="ARBA00022679"/>
    </source>
</evidence>
<dbReference type="EMBL" id="JBHTJM010000009">
    <property type="protein sequence ID" value="MFD0964358.1"/>
    <property type="molecule type" value="Genomic_DNA"/>
</dbReference>
<dbReference type="InterPro" id="IPR023468">
    <property type="entry name" value="Riboflavin_kinase"/>
</dbReference>
<evidence type="ECO:0000256" key="3">
    <source>
        <dbReference type="ARBA" id="ARBA00005201"/>
    </source>
</evidence>
<dbReference type="NCBIfam" id="NF004162">
    <property type="entry name" value="PRK05627.1-5"/>
    <property type="match status" value="1"/>
</dbReference>
<dbReference type="Pfam" id="PF06574">
    <property type="entry name" value="FAD_syn"/>
    <property type="match status" value="1"/>
</dbReference>
<comment type="pathway">
    <text evidence="3 15">Cofactor biosynthesis; FMN biosynthesis; FMN from riboflavin (ATP route): step 1/1.</text>
</comment>
<keyword evidence="10 15" id="KW-0274">FAD</keyword>
<comment type="similarity">
    <text evidence="15">Belongs to the ribF family.</text>
</comment>
<keyword evidence="18" id="KW-1185">Reference proteome</keyword>
<evidence type="ECO:0000256" key="8">
    <source>
        <dbReference type="ARBA" id="ARBA00022741"/>
    </source>
</evidence>
<keyword evidence="8 15" id="KW-0547">Nucleotide-binding</keyword>